<proteinExistence type="predicted"/>
<gene>
    <name evidence="1" type="ORF">L2E82_35721</name>
</gene>
<dbReference type="Proteomes" id="UP001055811">
    <property type="component" value="Linkage Group LG06"/>
</dbReference>
<reference evidence="1 2" key="2">
    <citation type="journal article" date="2022" name="Mol. Ecol. Resour.">
        <title>The genomes of chicory, endive, great burdock and yacon provide insights into Asteraceae paleo-polyploidization history and plant inulin production.</title>
        <authorList>
            <person name="Fan W."/>
            <person name="Wang S."/>
            <person name="Wang H."/>
            <person name="Wang A."/>
            <person name="Jiang F."/>
            <person name="Liu H."/>
            <person name="Zhao H."/>
            <person name="Xu D."/>
            <person name="Zhang Y."/>
        </authorList>
    </citation>
    <scope>NUCLEOTIDE SEQUENCE [LARGE SCALE GENOMIC DNA]</scope>
    <source>
        <strain evidence="2">cv. Punajuju</strain>
        <tissue evidence="1">Leaves</tissue>
    </source>
</reference>
<comment type="caution">
    <text evidence="1">The sequence shown here is derived from an EMBL/GenBank/DDBJ whole genome shotgun (WGS) entry which is preliminary data.</text>
</comment>
<sequence length="205" mass="22319">MKFGKVLEPLEIIPTCQDLSFGSVCVLTRHKRRINEEVQVVLNGNVFGVGVLEGDYDWSPFPSGPFQSIDHYESGDEDDWPAPGDEEESEPDDHMGSSNNDKEDSEINSEDESDWVPELEATMPETVKNAVAGDTNNVPLTGVDDQTADEADENRGGVDTNSSLNKLNEAEIIVEVGKLLGIEMEAMDPVLMEALGEAGDHIGNL</sequence>
<protein>
    <submittedName>
        <fullName evidence="1">Uncharacterized protein</fullName>
    </submittedName>
</protein>
<evidence type="ECO:0000313" key="1">
    <source>
        <dbReference type="EMBL" id="KAI3723958.1"/>
    </source>
</evidence>
<name>A0ACB9BPJ5_CICIN</name>
<keyword evidence="2" id="KW-1185">Reference proteome</keyword>
<dbReference type="EMBL" id="CM042014">
    <property type="protein sequence ID" value="KAI3723958.1"/>
    <property type="molecule type" value="Genomic_DNA"/>
</dbReference>
<accession>A0ACB9BPJ5</accession>
<organism evidence="1 2">
    <name type="scientific">Cichorium intybus</name>
    <name type="common">Chicory</name>
    <dbReference type="NCBI Taxonomy" id="13427"/>
    <lineage>
        <taxon>Eukaryota</taxon>
        <taxon>Viridiplantae</taxon>
        <taxon>Streptophyta</taxon>
        <taxon>Embryophyta</taxon>
        <taxon>Tracheophyta</taxon>
        <taxon>Spermatophyta</taxon>
        <taxon>Magnoliopsida</taxon>
        <taxon>eudicotyledons</taxon>
        <taxon>Gunneridae</taxon>
        <taxon>Pentapetalae</taxon>
        <taxon>asterids</taxon>
        <taxon>campanulids</taxon>
        <taxon>Asterales</taxon>
        <taxon>Asteraceae</taxon>
        <taxon>Cichorioideae</taxon>
        <taxon>Cichorieae</taxon>
        <taxon>Cichoriinae</taxon>
        <taxon>Cichorium</taxon>
    </lineage>
</organism>
<reference evidence="2" key="1">
    <citation type="journal article" date="2022" name="Mol. Ecol. Resour.">
        <title>The genomes of chicory, endive, great burdock and yacon provide insights into Asteraceae palaeo-polyploidization history and plant inulin production.</title>
        <authorList>
            <person name="Fan W."/>
            <person name="Wang S."/>
            <person name="Wang H."/>
            <person name="Wang A."/>
            <person name="Jiang F."/>
            <person name="Liu H."/>
            <person name="Zhao H."/>
            <person name="Xu D."/>
            <person name="Zhang Y."/>
        </authorList>
    </citation>
    <scope>NUCLEOTIDE SEQUENCE [LARGE SCALE GENOMIC DNA]</scope>
    <source>
        <strain evidence="2">cv. Punajuju</strain>
    </source>
</reference>
<evidence type="ECO:0000313" key="2">
    <source>
        <dbReference type="Proteomes" id="UP001055811"/>
    </source>
</evidence>